<keyword evidence="1" id="KW-0934">Plastid</keyword>
<name>A0A1Z1MT20_9FLOR</name>
<organism evidence="1">
    <name type="scientific">Dictyomenia sonderi</name>
    <dbReference type="NCBI Taxonomy" id="2007178"/>
    <lineage>
        <taxon>Eukaryota</taxon>
        <taxon>Rhodophyta</taxon>
        <taxon>Florideophyceae</taxon>
        <taxon>Rhodymeniophycidae</taxon>
        <taxon>Ceramiales</taxon>
        <taxon>Rhodomelaceae</taxon>
        <taxon>Pterosiphonieae</taxon>
        <taxon>Dictyomenia</taxon>
    </lineage>
</organism>
<dbReference type="EMBL" id="MF101455">
    <property type="protein sequence ID" value="ARW69096.1"/>
    <property type="molecule type" value="Genomic_DNA"/>
</dbReference>
<geneLocation type="chloroplast" evidence="1"/>
<accession>A0A1Z1MT20</accession>
<dbReference type="RefSeq" id="YP_009399490.1">
    <property type="nucleotide sequence ID" value="NC_035297.1"/>
</dbReference>
<evidence type="ECO:0000313" key="1">
    <source>
        <dbReference type="EMBL" id="ARW69096.1"/>
    </source>
</evidence>
<dbReference type="GeneID" id="33349268"/>
<proteinExistence type="predicted"/>
<reference evidence="1" key="1">
    <citation type="journal article" date="2017" name="J. Phycol.">
        <title>Analysis of chloroplast genomes and a supermatrix inform reclassification of the Rhodomelaceae (Rhodophyta).</title>
        <authorList>
            <person name="Diaz-Tapia P."/>
            <person name="Maggs C.A."/>
            <person name="West J.A."/>
            <person name="Verbruggen H."/>
        </authorList>
    </citation>
    <scope>NUCLEOTIDE SEQUENCE</scope>
    <source>
        <strain evidence="1">PD1725</strain>
    </source>
</reference>
<evidence type="ECO:0008006" key="2">
    <source>
        <dbReference type="Google" id="ProtNLM"/>
    </source>
</evidence>
<gene>
    <name evidence="1" type="primary">ConsOrf5</name>
</gene>
<dbReference type="AlphaFoldDB" id="A0A1Z1MT20"/>
<sequence length="351" mass="42121">MLMIKKQLYIAMKKYNLIRVYQLQQYIINCNEAKLMLINKIFRNLILYYSNCKNIKLLINNINKLDILSSLIVKKLHSNQLNYIVIEYVKQNLVYISIEPTWTAKISKKLTEFIKTTRLQNSLSTSSKTNEKYFLTTIVIKKLGSYNYINKSISKWLYKNVCLNLSKIYNLKYKEYVLESRINALTLITKNSECLYMLINKVVINDLYWHIFNYARISSNFCKEIDNTQLVILDNNQIINNLLKTFNIILKKLLYRKTDKGFNKINTFNNNVLNKLKFLYQYYYLHLISFIFIDLIERCNKLVNCFTYILIRKQISTTAIKSKYIYKLKIMNQILNQFIYFCNIKHFYKHA</sequence>
<protein>
    <recommendedName>
        <fullName evidence="2">Reverse transcriptase N-terminal domain-containing protein</fullName>
    </recommendedName>
</protein>
<keyword evidence="1" id="KW-0150">Chloroplast</keyword>